<proteinExistence type="predicted"/>
<sequence>MKKLWIHRAALLFILLLTLISGCTDPQVDEEKDVISNHGMTVTNLDRLDAFMKESKGTQRVVHYTIEGDPLFYVLKHNNNQIEMQYDTTQDKFGTPKVYKYTCDKLNKVETDTLLGYTLTGCDGDRKEIQILQIPFDVQGQDTFDFVLKYGPALKNEINTVNQVLVKDLQNGETAVVSDFQFTPEERQKIYKAMVLANYLEEKQLSTVCNQKPHEKYDLTVYINNRDLHYEWSECDKTEDAQQMKALINEIINILKAKDVYKQLPAVKGGYE</sequence>
<dbReference type="PROSITE" id="PS51257">
    <property type="entry name" value="PROKAR_LIPOPROTEIN"/>
    <property type="match status" value="1"/>
</dbReference>
<dbReference type="InterPro" id="IPR025372">
    <property type="entry name" value="DUF4362"/>
</dbReference>
<name>A0A1X7GE89_9BACL</name>
<dbReference type="EMBL" id="LT840184">
    <property type="protein sequence ID" value="SMF68394.1"/>
    <property type="molecule type" value="Genomic_DNA"/>
</dbReference>
<dbReference type="RefSeq" id="WP_208917567.1">
    <property type="nucleotide sequence ID" value="NZ_LT840184.1"/>
</dbReference>
<accession>A0A1X7GE89</accession>
<dbReference type="STRING" id="1313296.SAMN05661091_0439"/>
<dbReference type="Pfam" id="PF14275">
    <property type="entry name" value="DUF4362"/>
    <property type="match status" value="1"/>
</dbReference>
<evidence type="ECO:0008006" key="4">
    <source>
        <dbReference type="Google" id="ProtNLM"/>
    </source>
</evidence>
<reference evidence="2 3" key="1">
    <citation type="submission" date="2017-04" db="EMBL/GenBank/DDBJ databases">
        <authorList>
            <person name="Afonso C.L."/>
            <person name="Miller P.J."/>
            <person name="Scott M.A."/>
            <person name="Spackman E."/>
            <person name="Goraichik I."/>
            <person name="Dimitrov K.M."/>
            <person name="Suarez D.L."/>
            <person name="Swayne D.E."/>
        </authorList>
    </citation>
    <scope>NUCLEOTIDE SEQUENCE [LARGE SCALE GENOMIC DNA]</scope>
    <source>
        <strain evidence="2 3">N3/975</strain>
    </source>
</reference>
<protein>
    <recommendedName>
        <fullName evidence="4">DUF4362 domain-containing protein</fullName>
    </recommendedName>
</protein>
<evidence type="ECO:0000256" key="1">
    <source>
        <dbReference type="SAM" id="SignalP"/>
    </source>
</evidence>
<organism evidence="2 3">
    <name type="scientific">Paenibacillus uliginis N3/975</name>
    <dbReference type="NCBI Taxonomy" id="1313296"/>
    <lineage>
        <taxon>Bacteria</taxon>
        <taxon>Bacillati</taxon>
        <taxon>Bacillota</taxon>
        <taxon>Bacilli</taxon>
        <taxon>Bacillales</taxon>
        <taxon>Paenibacillaceae</taxon>
        <taxon>Paenibacillus</taxon>
    </lineage>
</organism>
<dbReference type="AlphaFoldDB" id="A0A1X7GE89"/>
<keyword evidence="3" id="KW-1185">Reference proteome</keyword>
<evidence type="ECO:0000313" key="3">
    <source>
        <dbReference type="Proteomes" id="UP000192940"/>
    </source>
</evidence>
<dbReference type="Proteomes" id="UP000192940">
    <property type="component" value="Chromosome I"/>
</dbReference>
<gene>
    <name evidence="2" type="ORF">SAMN05661091_0439</name>
</gene>
<feature type="chain" id="PRO_5039208858" description="DUF4362 domain-containing protein" evidence="1">
    <location>
        <begin position="24"/>
        <end position="272"/>
    </location>
</feature>
<feature type="signal peptide" evidence="1">
    <location>
        <begin position="1"/>
        <end position="23"/>
    </location>
</feature>
<keyword evidence="1" id="KW-0732">Signal</keyword>
<evidence type="ECO:0000313" key="2">
    <source>
        <dbReference type="EMBL" id="SMF68394.1"/>
    </source>
</evidence>